<dbReference type="PANTHER" id="PTHR33784">
    <property type="entry name" value="OS05G0482100 PROTEIN"/>
    <property type="match status" value="1"/>
</dbReference>
<evidence type="ECO:0000259" key="1">
    <source>
        <dbReference type="Pfam" id="PF23310"/>
    </source>
</evidence>
<sequence length="239" mass="28001">MAMLRDDVRDGHDVDGYTWQWISRFSREWLSVSKPIDEIESAKAHRNYPFWRVAVRIFSKQLKTSIYRQVSLERFPPVPWFISKQASSFLDRCKENGNPEALFRQGVVECFSQIKLESGLRCLKRAASSGHHKASYILGVILLCSENKYEPEGMKLIEEVKRNKKIRECRQKLKDIIWNIWLKNKFILEAKPNGCPLSHLHRKRDGWPSFNVDDDDDISCRECSCHREVIFVCNLLKGV</sequence>
<comment type="caution">
    <text evidence="2">The sequence shown here is derived from an EMBL/GenBank/DDBJ whole genome shotgun (WGS) entry which is preliminary data.</text>
</comment>
<dbReference type="InterPro" id="IPR057136">
    <property type="entry name" value="At2g35280_TPR_dom"/>
</dbReference>
<evidence type="ECO:0000313" key="3">
    <source>
        <dbReference type="Proteomes" id="UP000467840"/>
    </source>
</evidence>
<dbReference type="AlphaFoldDB" id="A0A6A6MQ82"/>
<organism evidence="2 3">
    <name type="scientific">Hevea brasiliensis</name>
    <name type="common">Para rubber tree</name>
    <name type="synonym">Siphonia brasiliensis</name>
    <dbReference type="NCBI Taxonomy" id="3981"/>
    <lineage>
        <taxon>Eukaryota</taxon>
        <taxon>Viridiplantae</taxon>
        <taxon>Streptophyta</taxon>
        <taxon>Embryophyta</taxon>
        <taxon>Tracheophyta</taxon>
        <taxon>Spermatophyta</taxon>
        <taxon>Magnoliopsida</taxon>
        <taxon>eudicotyledons</taxon>
        <taxon>Gunneridae</taxon>
        <taxon>Pentapetalae</taxon>
        <taxon>rosids</taxon>
        <taxon>fabids</taxon>
        <taxon>Malpighiales</taxon>
        <taxon>Euphorbiaceae</taxon>
        <taxon>Crotonoideae</taxon>
        <taxon>Micrandreae</taxon>
        <taxon>Hevea</taxon>
    </lineage>
</organism>
<dbReference type="Pfam" id="PF23310">
    <property type="entry name" value="TPR_27"/>
    <property type="match status" value="1"/>
</dbReference>
<dbReference type="EMBL" id="JAAGAX010000005">
    <property type="protein sequence ID" value="KAF2315800.1"/>
    <property type="molecule type" value="Genomic_DNA"/>
</dbReference>
<accession>A0A6A6MQ82</accession>
<feature type="domain" description="At2g35280-like TPR" evidence="1">
    <location>
        <begin position="74"/>
        <end position="178"/>
    </location>
</feature>
<reference evidence="2 3" key="1">
    <citation type="journal article" date="2020" name="Mol. Plant">
        <title>The Chromosome-Based Rubber Tree Genome Provides New Insights into Spurge Genome Evolution and Rubber Biosynthesis.</title>
        <authorList>
            <person name="Liu J."/>
            <person name="Shi C."/>
            <person name="Shi C.C."/>
            <person name="Li W."/>
            <person name="Zhang Q.J."/>
            <person name="Zhang Y."/>
            <person name="Li K."/>
            <person name="Lu H.F."/>
            <person name="Shi C."/>
            <person name="Zhu S.T."/>
            <person name="Xiao Z.Y."/>
            <person name="Nan H."/>
            <person name="Yue Y."/>
            <person name="Zhu X.G."/>
            <person name="Wu Y."/>
            <person name="Hong X.N."/>
            <person name="Fan G.Y."/>
            <person name="Tong Y."/>
            <person name="Zhang D."/>
            <person name="Mao C.L."/>
            <person name="Liu Y.L."/>
            <person name="Hao S.J."/>
            <person name="Liu W.Q."/>
            <person name="Lv M.Q."/>
            <person name="Zhang H.B."/>
            <person name="Liu Y."/>
            <person name="Hu-Tang G.R."/>
            <person name="Wang J.P."/>
            <person name="Wang J.H."/>
            <person name="Sun Y.H."/>
            <person name="Ni S.B."/>
            <person name="Chen W.B."/>
            <person name="Zhang X.C."/>
            <person name="Jiao Y.N."/>
            <person name="Eichler E.E."/>
            <person name="Li G.H."/>
            <person name="Liu X."/>
            <person name="Gao L.Z."/>
        </authorList>
    </citation>
    <scope>NUCLEOTIDE SEQUENCE [LARGE SCALE GENOMIC DNA]</scope>
    <source>
        <strain evidence="3">cv. GT1</strain>
        <tissue evidence="2">Leaf</tissue>
    </source>
</reference>
<dbReference type="Proteomes" id="UP000467840">
    <property type="component" value="Chromosome 15"/>
</dbReference>
<evidence type="ECO:0000313" key="2">
    <source>
        <dbReference type="EMBL" id="KAF2315800.1"/>
    </source>
</evidence>
<proteinExistence type="predicted"/>
<dbReference type="InterPro" id="IPR040338">
    <property type="entry name" value="At1g67623-like"/>
</dbReference>
<keyword evidence="3" id="KW-1185">Reference proteome</keyword>
<dbReference type="SUPFAM" id="SSF81901">
    <property type="entry name" value="HCP-like"/>
    <property type="match status" value="1"/>
</dbReference>
<dbReference type="PANTHER" id="PTHR33784:SF48">
    <property type="entry name" value="FAMILY PROTEIN, PUTATIVE-RELATED"/>
    <property type="match status" value="1"/>
</dbReference>
<gene>
    <name evidence="2" type="ORF">GH714_040339</name>
</gene>
<name>A0A6A6MQ82_HEVBR</name>
<protein>
    <recommendedName>
        <fullName evidence="1">At2g35280-like TPR domain-containing protein</fullName>
    </recommendedName>
</protein>